<evidence type="ECO:0000313" key="2">
    <source>
        <dbReference type="EMBL" id="AWA44841.1"/>
    </source>
</evidence>
<feature type="region of interest" description="Disordered" evidence="1">
    <location>
        <begin position="56"/>
        <end position="83"/>
    </location>
</feature>
<proteinExistence type="predicted"/>
<name>A0A678TAI3_SACOF</name>
<accession>A0A678TAI3</accession>
<evidence type="ECO:0000256" key="1">
    <source>
        <dbReference type="SAM" id="MobiDB-lite"/>
    </source>
</evidence>
<feature type="compositionally biased region" description="Basic residues" evidence="1">
    <location>
        <begin position="17"/>
        <end position="27"/>
    </location>
</feature>
<reference evidence="2" key="1">
    <citation type="submission" date="2018-04" db="EMBL/GenBank/DDBJ databases">
        <title>Comparative Analysis of Homologous Sequences of Saccharum officinarum and Saccharum spontaneum Reveals Independent Polyploidization Events.</title>
        <authorList>
            <person name="Sharma A."/>
            <person name="Song J."/>
            <person name="Lin Q."/>
            <person name="Singh R."/>
            <person name="Ramos N."/>
            <person name="Wang K."/>
            <person name="Zhang J."/>
            <person name="Ming R."/>
            <person name="Yu Q."/>
        </authorList>
    </citation>
    <scope>NUCLEOTIDE SEQUENCE</scope>
</reference>
<dbReference type="AlphaFoldDB" id="A0A678TAI3"/>
<organism evidence="2">
    <name type="scientific">Saccharum officinarum</name>
    <name type="common">Sugarcane</name>
    <dbReference type="NCBI Taxonomy" id="4547"/>
    <lineage>
        <taxon>Eukaryota</taxon>
        <taxon>Viridiplantae</taxon>
        <taxon>Streptophyta</taxon>
        <taxon>Embryophyta</taxon>
        <taxon>Tracheophyta</taxon>
        <taxon>Spermatophyta</taxon>
        <taxon>Magnoliopsida</taxon>
        <taxon>Liliopsida</taxon>
        <taxon>Poales</taxon>
        <taxon>Poaceae</taxon>
        <taxon>PACMAD clade</taxon>
        <taxon>Panicoideae</taxon>
        <taxon>Andropogonodae</taxon>
        <taxon>Andropogoneae</taxon>
        <taxon>Saccharinae</taxon>
        <taxon>Saccharum</taxon>
        <taxon>Saccharum officinarum species complex</taxon>
    </lineage>
</organism>
<protein>
    <submittedName>
        <fullName evidence="2">Uncharacterized protein</fullName>
    </submittedName>
</protein>
<dbReference type="EMBL" id="MH182527">
    <property type="protein sequence ID" value="AWA44841.1"/>
    <property type="molecule type" value="Genomic_DNA"/>
</dbReference>
<sequence>MTTAGRDKASMAGAKRVVARQRRRQSGWRRLEQSEWRAAFGSGRRGRAAVAVAAGIPATAPPGRATHPPPLSTTSTSAEGRAGDVVWRRSFERKGGISRGWRAVETGGAELEPALGRGLSASGSAGFVLA</sequence>
<feature type="region of interest" description="Disordered" evidence="1">
    <location>
        <begin position="1"/>
        <end position="30"/>
    </location>
</feature>
<feature type="compositionally biased region" description="Low complexity" evidence="1">
    <location>
        <begin position="56"/>
        <end position="65"/>
    </location>
</feature>
<gene>
    <name evidence="2" type="ORF">SO93O11_000010</name>
</gene>